<evidence type="ECO:0000256" key="8">
    <source>
        <dbReference type="ARBA" id="ARBA00023237"/>
    </source>
</evidence>
<evidence type="ECO:0000256" key="2">
    <source>
        <dbReference type="ARBA" id="ARBA00004442"/>
    </source>
</evidence>
<keyword evidence="6 10" id="KW-1133">Transmembrane helix</keyword>
<dbReference type="EMBL" id="FQVH01000008">
    <property type="protein sequence ID" value="SHE94623.1"/>
    <property type="molecule type" value="Genomic_DNA"/>
</dbReference>
<dbReference type="PRINTS" id="PR01021">
    <property type="entry name" value="OMPADOMAIN"/>
</dbReference>
<evidence type="ECO:0000256" key="5">
    <source>
        <dbReference type="ARBA" id="ARBA00022692"/>
    </source>
</evidence>
<evidence type="ECO:0000313" key="12">
    <source>
        <dbReference type="EMBL" id="SHE94623.1"/>
    </source>
</evidence>
<evidence type="ECO:0000256" key="7">
    <source>
        <dbReference type="ARBA" id="ARBA00023136"/>
    </source>
</evidence>
<dbReference type="AlphaFoldDB" id="A0A1M4XMX7"/>
<dbReference type="InterPro" id="IPR006664">
    <property type="entry name" value="OMP_bac"/>
</dbReference>
<evidence type="ECO:0000259" key="11">
    <source>
        <dbReference type="PROSITE" id="PS51123"/>
    </source>
</evidence>
<dbReference type="InterPro" id="IPR006665">
    <property type="entry name" value="OmpA-like"/>
</dbReference>
<dbReference type="SUPFAM" id="SSF103088">
    <property type="entry name" value="OmpA-like"/>
    <property type="match status" value="1"/>
</dbReference>
<evidence type="ECO:0000256" key="4">
    <source>
        <dbReference type="ARBA" id="ARBA00022475"/>
    </source>
</evidence>
<dbReference type="STRING" id="1121256.SAMN02746089_01053"/>
<evidence type="ECO:0000256" key="10">
    <source>
        <dbReference type="SAM" id="Phobius"/>
    </source>
</evidence>
<dbReference type="Pfam" id="PF00691">
    <property type="entry name" value="OmpA"/>
    <property type="match status" value="1"/>
</dbReference>
<dbReference type="InterPro" id="IPR025713">
    <property type="entry name" value="MotB-like_N_dom"/>
</dbReference>
<reference evidence="12 13" key="1">
    <citation type="submission" date="2016-11" db="EMBL/GenBank/DDBJ databases">
        <authorList>
            <person name="Jaros S."/>
            <person name="Januszkiewicz K."/>
            <person name="Wedrychowicz H."/>
        </authorList>
    </citation>
    <scope>NUCLEOTIDE SEQUENCE [LARGE SCALE GENOMIC DNA]</scope>
    <source>
        <strain evidence="12 13">DSM 17918</strain>
    </source>
</reference>
<dbReference type="CDD" id="cd07185">
    <property type="entry name" value="OmpA_C-like"/>
    <property type="match status" value="1"/>
</dbReference>
<evidence type="ECO:0000313" key="13">
    <source>
        <dbReference type="Proteomes" id="UP000184088"/>
    </source>
</evidence>
<evidence type="ECO:0000256" key="6">
    <source>
        <dbReference type="ARBA" id="ARBA00022989"/>
    </source>
</evidence>
<keyword evidence="8" id="KW-0998">Cell outer membrane</keyword>
<comment type="subcellular location">
    <subcellularLocation>
        <location evidence="1">Cell membrane</location>
        <topology evidence="1">Single-pass membrane protein</topology>
    </subcellularLocation>
    <subcellularLocation>
        <location evidence="2">Cell outer membrane</location>
    </subcellularLocation>
</comment>
<feature type="domain" description="OmpA-like" evidence="11">
    <location>
        <begin position="114"/>
        <end position="235"/>
    </location>
</feature>
<dbReference type="PROSITE" id="PS51123">
    <property type="entry name" value="OMPA_2"/>
    <property type="match status" value="1"/>
</dbReference>
<name>A0A1M4XMX7_9THEO</name>
<evidence type="ECO:0000256" key="1">
    <source>
        <dbReference type="ARBA" id="ARBA00004162"/>
    </source>
</evidence>
<dbReference type="InterPro" id="IPR050330">
    <property type="entry name" value="Bact_OuterMem_StrucFunc"/>
</dbReference>
<gene>
    <name evidence="12" type="ORF">SAMN02746089_01053</name>
</gene>
<dbReference type="OrthoDB" id="9815217at2"/>
<organism evidence="12 13">
    <name type="scientific">Caldanaerobius fijiensis DSM 17918</name>
    <dbReference type="NCBI Taxonomy" id="1121256"/>
    <lineage>
        <taxon>Bacteria</taxon>
        <taxon>Bacillati</taxon>
        <taxon>Bacillota</taxon>
        <taxon>Clostridia</taxon>
        <taxon>Thermoanaerobacterales</taxon>
        <taxon>Thermoanaerobacteraceae</taxon>
        <taxon>Caldanaerobius</taxon>
    </lineage>
</organism>
<comment type="similarity">
    <text evidence="3">Belongs to the MotB family.</text>
</comment>
<sequence>MRKNRRFEEDEGVSNEWLNTYADLMSLLLTFFVLLFSMATININKFQTLILSINRGLGIEQIRSIDLKSGEQLNTRIFEDKPPNQDELKKIYEKLGKYINENKMNDKIKLVLDERGLTIRFVDTVLFDTGKADLKPESLEILSKVSNIIKNDNHPIKIEGHTDNVPINNSKYPSNWELSTDRAVTVLKYLVNVHHFPPERLSAEGFGEYRPVVPNNSDANRAKNRRVDIVILRNRSE</sequence>
<dbReference type="GO" id="GO:0009279">
    <property type="term" value="C:cell outer membrane"/>
    <property type="evidence" value="ECO:0007669"/>
    <property type="project" value="UniProtKB-SubCell"/>
</dbReference>
<dbReference type="InterPro" id="IPR036737">
    <property type="entry name" value="OmpA-like_sf"/>
</dbReference>
<dbReference type="Pfam" id="PF13677">
    <property type="entry name" value="MotB_plug"/>
    <property type="match status" value="1"/>
</dbReference>
<dbReference type="RefSeq" id="WP_073342356.1">
    <property type="nucleotide sequence ID" value="NZ_FQVH01000008.1"/>
</dbReference>
<dbReference type="Proteomes" id="UP000184088">
    <property type="component" value="Unassembled WGS sequence"/>
</dbReference>
<keyword evidence="7 9" id="KW-0472">Membrane</keyword>
<dbReference type="GO" id="GO:0005886">
    <property type="term" value="C:plasma membrane"/>
    <property type="evidence" value="ECO:0007669"/>
    <property type="project" value="UniProtKB-SubCell"/>
</dbReference>
<accession>A0A1M4XMX7</accession>
<feature type="transmembrane region" description="Helical" evidence="10">
    <location>
        <begin position="21"/>
        <end position="41"/>
    </location>
</feature>
<protein>
    <submittedName>
        <fullName evidence="12">Chemotaxis protein MotB</fullName>
    </submittedName>
</protein>
<proteinExistence type="inferred from homology"/>
<keyword evidence="5 10" id="KW-0812">Transmembrane</keyword>
<dbReference type="Gene3D" id="3.30.1330.60">
    <property type="entry name" value="OmpA-like domain"/>
    <property type="match status" value="1"/>
</dbReference>
<dbReference type="PANTHER" id="PTHR30329">
    <property type="entry name" value="STATOR ELEMENT OF FLAGELLAR MOTOR COMPLEX"/>
    <property type="match status" value="1"/>
</dbReference>
<dbReference type="PANTHER" id="PTHR30329:SF21">
    <property type="entry name" value="LIPOPROTEIN YIAD-RELATED"/>
    <property type="match status" value="1"/>
</dbReference>
<keyword evidence="4" id="KW-1003">Cell membrane</keyword>
<keyword evidence="13" id="KW-1185">Reference proteome</keyword>
<evidence type="ECO:0000256" key="9">
    <source>
        <dbReference type="PROSITE-ProRule" id="PRU00473"/>
    </source>
</evidence>
<evidence type="ECO:0000256" key="3">
    <source>
        <dbReference type="ARBA" id="ARBA00008914"/>
    </source>
</evidence>